<protein>
    <submittedName>
        <fullName evidence="1">Uncharacterized protein</fullName>
    </submittedName>
</protein>
<dbReference type="EMBL" id="KQ416889">
    <property type="protein sequence ID" value="KOF94701.1"/>
    <property type="molecule type" value="Genomic_DNA"/>
</dbReference>
<name>A0A0L8HZW1_OCTBM</name>
<sequence>MTQNPFSRKKVTLYKYTYQKQLLKIQTRSTYHTDLSTRKRSDRRISPPKKLRFVSNRYGPFKVMLLGDENLPRS</sequence>
<evidence type="ECO:0000313" key="1">
    <source>
        <dbReference type="EMBL" id="KOF94701.1"/>
    </source>
</evidence>
<gene>
    <name evidence="1" type="ORF">OCBIM_22000880mg</name>
</gene>
<proteinExistence type="predicted"/>
<dbReference type="AlphaFoldDB" id="A0A0L8HZW1"/>
<organism evidence="1">
    <name type="scientific">Octopus bimaculoides</name>
    <name type="common">California two-spotted octopus</name>
    <dbReference type="NCBI Taxonomy" id="37653"/>
    <lineage>
        <taxon>Eukaryota</taxon>
        <taxon>Metazoa</taxon>
        <taxon>Spiralia</taxon>
        <taxon>Lophotrochozoa</taxon>
        <taxon>Mollusca</taxon>
        <taxon>Cephalopoda</taxon>
        <taxon>Coleoidea</taxon>
        <taxon>Octopodiformes</taxon>
        <taxon>Octopoda</taxon>
        <taxon>Incirrata</taxon>
        <taxon>Octopodidae</taxon>
        <taxon>Octopus</taxon>
    </lineage>
</organism>
<reference evidence="1" key="1">
    <citation type="submission" date="2015-07" db="EMBL/GenBank/DDBJ databases">
        <title>MeaNS - Measles Nucleotide Surveillance Program.</title>
        <authorList>
            <person name="Tran T."/>
            <person name="Druce J."/>
        </authorList>
    </citation>
    <scope>NUCLEOTIDE SEQUENCE</scope>
    <source>
        <strain evidence="1">UCB-OBI-ISO-001</strain>
        <tissue evidence="1">Gonad</tissue>
    </source>
</reference>
<accession>A0A0L8HZW1</accession>